<feature type="domain" description="C2H2-type" evidence="2">
    <location>
        <begin position="204"/>
        <end position="226"/>
    </location>
</feature>
<dbReference type="PANTHER" id="PTHR47487">
    <property type="entry name" value="OS06G0651300 PROTEIN-RELATED"/>
    <property type="match status" value="1"/>
</dbReference>
<dbReference type="PROSITE" id="PS00028">
    <property type="entry name" value="ZINC_FINGER_C2H2_1"/>
    <property type="match status" value="1"/>
</dbReference>
<proteinExistence type="predicted"/>
<dbReference type="SMART" id="SM00451">
    <property type="entry name" value="ZnF_U1"/>
    <property type="match status" value="3"/>
</dbReference>
<dbReference type="PANTHER" id="PTHR47487:SF8">
    <property type="entry name" value="OS08G0270900 PROTEIN"/>
    <property type="match status" value="1"/>
</dbReference>
<dbReference type="Proteomes" id="UP000541610">
    <property type="component" value="Unassembled WGS sequence"/>
</dbReference>
<dbReference type="OrthoDB" id="434647at2759"/>
<dbReference type="AlphaFoldDB" id="A0A7J6NUK9"/>
<accession>A0A7J6NUK9</accession>
<dbReference type="InterPro" id="IPR036236">
    <property type="entry name" value="Znf_C2H2_sf"/>
</dbReference>
<feature type="region of interest" description="Disordered" evidence="1">
    <location>
        <begin position="89"/>
        <end position="136"/>
    </location>
</feature>
<evidence type="ECO:0000259" key="2">
    <source>
        <dbReference type="PROSITE" id="PS00028"/>
    </source>
</evidence>
<evidence type="ECO:0000313" key="4">
    <source>
        <dbReference type="Proteomes" id="UP000541610"/>
    </source>
</evidence>
<dbReference type="InterPro" id="IPR013087">
    <property type="entry name" value="Znf_C2H2_type"/>
</dbReference>
<evidence type="ECO:0000313" key="3">
    <source>
        <dbReference type="EMBL" id="KAF4687236.1"/>
    </source>
</evidence>
<dbReference type="Gene3D" id="3.30.160.60">
    <property type="entry name" value="Classic Zinc Finger"/>
    <property type="match status" value="2"/>
</dbReference>
<organism evidence="3 4">
    <name type="scientific">Perkinsus olseni</name>
    <name type="common">Perkinsus atlanticus</name>
    <dbReference type="NCBI Taxonomy" id="32597"/>
    <lineage>
        <taxon>Eukaryota</taxon>
        <taxon>Sar</taxon>
        <taxon>Alveolata</taxon>
        <taxon>Perkinsozoa</taxon>
        <taxon>Perkinsea</taxon>
        <taxon>Perkinsida</taxon>
        <taxon>Perkinsidae</taxon>
        <taxon>Perkinsus</taxon>
    </lineage>
</organism>
<dbReference type="EMBL" id="JABANP010000193">
    <property type="protein sequence ID" value="KAF4687236.1"/>
    <property type="molecule type" value="Genomic_DNA"/>
</dbReference>
<comment type="caution">
    <text evidence="3">The sequence shown here is derived from an EMBL/GenBank/DDBJ whole genome shotgun (WGS) entry which is preliminary data.</text>
</comment>
<evidence type="ECO:0000256" key="1">
    <source>
        <dbReference type="SAM" id="MobiDB-lite"/>
    </source>
</evidence>
<dbReference type="GO" id="GO:0008270">
    <property type="term" value="F:zinc ion binding"/>
    <property type="evidence" value="ECO:0007669"/>
    <property type="project" value="InterPro"/>
</dbReference>
<dbReference type="SMART" id="SM00355">
    <property type="entry name" value="ZnF_C2H2"/>
    <property type="match status" value="3"/>
</dbReference>
<name>A0A7J6NUK9_PEROL</name>
<feature type="region of interest" description="Disordered" evidence="1">
    <location>
        <begin position="1"/>
        <end position="67"/>
    </location>
</feature>
<feature type="compositionally biased region" description="Pro residues" evidence="1">
    <location>
        <begin position="1"/>
        <end position="65"/>
    </location>
</feature>
<dbReference type="GO" id="GO:0003676">
    <property type="term" value="F:nucleic acid binding"/>
    <property type="evidence" value="ECO:0007669"/>
    <property type="project" value="InterPro"/>
</dbReference>
<dbReference type="InterPro" id="IPR003604">
    <property type="entry name" value="Matrin/U1-like-C_Znf_C2H2"/>
</dbReference>
<sequence>MYAPPGFEPAPPLPARPLDPTPLPARPLDPTPLPARPLDPTPLPARPLDPTPLPARPLDPIPLPARPLRRSCDRAYEEHRDAVARRPLPIAPYSRYAPPAQTRRRIPSSVERRRSQPVYRPCSPPRARSRTGPTGALIPPIGYRGVGEWHCGVCDVTAWDEGAFEQHTSGKKHKNAMWYYEEGAVADAKLPDCIKLLQDGYYYCEFCEAKMTSLGSVQMHLSGKNHIKAEKYLATNAQGMLVHDTDFREHYVRQFYKDGTPAEFGIVPRGTSYCGLTVSFSRLMTTGIAPSHWAEVLHCPLCDQKPATWGSWSSHCSSKRHMSRVEELSSQYYCYWIRLNSGGVEYFFDLVTGLWQTQRPLEMDVPRAVAN</sequence>
<protein>
    <recommendedName>
        <fullName evidence="2">C2H2-type domain-containing protein</fullName>
    </recommendedName>
</protein>
<gene>
    <name evidence="3" type="ORF">FOZ60_004204</name>
</gene>
<dbReference type="SUPFAM" id="SSF57667">
    <property type="entry name" value="beta-beta-alpha zinc fingers"/>
    <property type="match status" value="3"/>
</dbReference>
<reference evidence="3 4" key="1">
    <citation type="submission" date="2020-04" db="EMBL/GenBank/DDBJ databases">
        <title>Perkinsus olseni comparative genomics.</title>
        <authorList>
            <person name="Bogema D.R."/>
        </authorList>
    </citation>
    <scope>NUCLEOTIDE SEQUENCE [LARGE SCALE GENOMIC DNA]</scope>
    <source>
        <strain evidence="3">00978-12</strain>
    </source>
</reference>
<dbReference type="Pfam" id="PF12874">
    <property type="entry name" value="zf-met"/>
    <property type="match status" value="2"/>
</dbReference>